<name>C0CN41_BLAHS</name>
<gene>
    <name evidence="1" type="ORF">RUMHYD_02279</name>
</gene>
<dbReference type="PATRIC" id="fig|476272.21.peg.1712"/>
<reference evidence="1 2" key="1">
    <citation type="submission" date="2009-01" db="EMBL/GenBank/DDBJ databases">
        <authorList>
            <person name="Fulton L."/>
            <person name="Clifton S."/>
            <person name="Fulton B."/>
            <person name="Xu J."/>
            <person name="Minx P."/>
            <person name="Pepin K.H."/>
            <person name="Johnson M."/>
            <person name="Bhonagiri V."/>
            <person name="Nash W.E."/>
            <person name="Mardis E.R."/>
            <person name="Wilson R.K."/>
        </authorList>
    </citation>
    <scope>NUCLEOTIDE SEQUENCE [LARGE SCALE GENOMIC DNA]</scope>
    <source>
        <strain evidence="2">DSM 10507 / JCM 14656 / S5a33</strain>
    </source>
</reference>
<sequence length="46" mass="5463">MAQLEQMKAVPSFLCNGEDLVTLMRKVLSHHTNIPLRMRMPHHFFR</sequence>
<evidence type="ECO:0000313" key="1">
    <source>
        <dbReference type="EMBL" id="EEG48829.1"/>
    </source>
</evidence>
<protein>
    <submittedName>
        <fullName evidence="1">Uncharacterized protein</fullName>
    </submittedName>
</protein>
<proteinExistence type="predicted"/>
<dbReference type="EMBL" id="ACBZ01000123">
    <property type="protein sequence ID" value="EEG48829.1"/>
    <property type="molecule type" value="Genomic_DNA"/>
</dbReference>
<organism evidence="1 2">
    <name type="scientific">Blautia hydrogenotrophica (strain DSM 10507 / JCM 14656 / S5a33)</name>
    <name type="common">Ruminococcus hydrogenotrophicus</name>
    <dbReference type="NCBI Taxonomy" id="476272"/>
    <lineage>
        <taxon>Bacteria</taxon>
        <taxon>Bacillati</taxon>
        <taxon>Bacillota</taxon>
        <taxon>Clostridia</taxon>
        <taxon>Lachnospirales</taxon>
        <taxon>Lachnospiraceae</taxon>
        <taxon>Blautia</taxon>
    </lineage>
</organism>
<reference evidence="1 2" key="2">
    <citation type="submission" date="2009-02" db="EMBL/GenBank/DDBJ databases">
        <title>Draft genome sequence of Blautia hydrogenotrophica DSM 10507 (Ruminococcus hydrogenotrophicus DSM 10507).</title>
        <authorList>
            <person name="Sudarsanam P."/>
            <person name="Ley R."/>
            <person name="Guruge J."/>
            <person name="Turnbaugh P.J."/>
            <person name="Mahowald M."/>
            <person name="Liep D."/>
            <person name="Gordon J."/>
        </authorList>
    </citation>
    <scope>NUCLEOTIDE SEQUENCE [LARGE SCALE GENOMIC DNA]</scope>
    <source>
        <strain evidence="2">DSM 10507 / JCM 14656 / S5a33</strain>
    </source>
</reference>
<evidence type="ECO:0000313" key="2">
    <source>
        <dbReference type="Proteomes" id="UP000003100"/>
    </source>
</evidence>
<dbReference type="AlphaFoldDB" id="C0CN41"/>
<keyword evidence="2" id="KW-1185">Reference proteome</keyword>
<accession>C0CN41</accession>
<dbReference type="HOGENOM" id="CLU_3180780_0_0_9"/>
<dbReference type="Proteomes" id="UP000003100">
    <property type="component" value="Unassembled WGS sequence"/>
</dbReference>
<comment type="caution">
    <text evidence="1">The sequence shown here is derived from an EMBL/GenBank/DDBJ whole genome shotgun (WGS) entry which is preliminary data.</text>
</comment>